<gene>
    <name evidence="2" type="ORF">CUJ84_pRLN2000339</name>
</gene>
<proteinExistence type="predicted"/>
<sequence length="25" mass="2786">MSQARDVRRKAIAENLSNQGIQAQT</sequence>
<geneLocation type="plasmid" evidence="3">
    <name>prln2</name>
</geneLocation>
<feature type="region of interest" description="Disordered" evidence="1">
    <location>
        <begin position="1"/>
        <end position="25"/>
    </location>
</feature>
<keyword evidence="2" id="KW-0614">Plasmid</keyword>
<evidence type="ECO:0000256" key="1">
    <source>
        <dbReference type="SAM" id="MobiDB-lite"/>
    </source>
</evidence>
<evidence type="ECO:0000313" key="2">
    <source>
        <dbReference type="EMBL" id="AUW46877.1"/>
    </source>
</evidence>
<evidence type="ECO:0000313" key="3">
    <source>
        <dbReference type="Proteomes" id="UP000238523"/>
    </source>
</evidence>
<dbReference type="AlphaFoldDB" id="A0A2K9ZF39"/>
<name>A0A2K9ZF39_RHILE</name>
<dbReference type="Proteomes" id="UP000238523">
    <property type="component" value="Plasmid pRLN2"/>
</dbReference>
<organism evidence="2 3">
    <name type="scientific">Rhizobium leguminosarum</name>
    <dbReference type="NCBI Taxonomy" id="384"/>
    <lineage>
        <taxon>Bacteria</taxon>
        <taxon>Pseudomonadati</taxon>
        <taxon>Pseudomonadota</taxon>
        <taxon>Alphaproteobacteria</taxon>
        <taxon>Hyphomicrobiales</taxon>
        <taxon>Rhizobiaceae</taxon>
        <taxon>Rhizobium/Agrobacterium group</taxon>
        <taxon>Rhizobium</taxon>
    </lineage>
</organism>
<accession>A0A2K9ZF39</accession>
<reference evidence="2 3" key="1">
    <citation type="submission" date="2017-11" db="EMBL/GenBank/DDBJ databases">
        <title>Complete genome of Rhizobium leguminosarum Norway, an ineffective micro-symbiont.</title>
        <authorList>
            <person name="Hoffrichter A."/>
            <person name="Liang J."/>
            <person name="Brachmann A."/>
            <person name="Marin M."/>
        </authorList>
    </citation>
    <scope>NUCLEOTIDE SEQUENCE [LARGE SCALE GENOMIC DNA]</scope>
    <source>
        <strain evidence="2 3">Norway</strain>
        <plasmid evidence="3">Plasmid prln2</plasmid>
    </source>
</reference>
<dbReference type="EMBL" id="CP025014">
    <property type="protein sequence ID" value="AUW46877.1"/>
    <property type="molecule type" value="Genomic_DNA"/>
</dbReference>
<feature type="compositionally biased region" description="Polar residues" evidence="1">
    <location>
        <begin position="15"/>
        <end position="25"/>
    </location>
</feature>
<protein>
    <submittedName>
        <fullName evidence="2">Uncharacterized protein</fullName>
    </submittedName>
</protein>
<feature type="compositionally biased region" description="Basic and acidic residues" evidence="1">
    <location>
        <begin position="1"/>
        <end position="12"/>
    </location>
</feature>